<organism evidence="10 11">
    <name type="scientific">Nepenthes gracilis</name>
    <name type="common">Slender pitcher plant</name>
    <dbReference type="NCBI Taxonomy" id="150966"/>
    <lineage>
        <taxon>Eukaryota</taxon>
        <taxon>Viridiplantae</taxon>
        <taxon>Streptophyta</taxon>
        <taxon>Embryophyta</taxon>
        <taxon>Tracheophyta</taxon>
        <taxon>Spermatophyta</taxon>
        <taxon>Magnoliopsida</taxon>
        <taxon>eudicotyledons</taxon>
        <taxon>Gunneridae</taxon>
        <taxon>Pentapetalae</taxon>
        <taxon>Caryophyllales</taxon>
        <taxon>Nepenthaceae</taxon>
        <taxon>Nepenthes</taxon>
    </lineage>
</organism>
<feature type="transmembrane region" description="Helical" evidence="8">
    <location>
        <begin position="238"/>
        <end position="259"/>
    </location>
</feature>
<dbReference type="GO" id="GO:0006612">
    <property type="term" value="P:protein targeting to membrane"/>
    <property type="evidence" value="ECO:0007669"/>
    <property type="project" value="TreeGrafter"/>
</dbReference>
<comment type="caution">
    <text evidence="10">The sequence shown here is derived from an EMBL/GenBank/DDBJ whole genome shotgun (WGS) entry which is preliminary data.</text>
</comment>
<proteinExistence type="inferred from homology"/>
<dbReference type="GO" id="GO:0005794">
    <property type="term" value="C:Golgi apparatus"/>
    <property type="evidence" value="ECO:0007669"/>
    <property type="project" value="TreeGrafter"/>
</dbReference>
<reference evidence="10" key="1">
    <citation type="submission" date="2023-05" db="EMBL/GenBank/DDBJ databases">
        <title>Nepenthes gracilis genome sequencing.</title>
        <authorList>
            <person name="Fukushima K."/>
        </authorList>
    </citation>
    <scope>NUCLEOTIDE SEQUENCE</scope>
    <source>
        <strain evidence="10">SING2019-196</strain>
    </source>
</reference>
<keyword evidence="4 8" id="KW-0812">Transmembrane</keyword>
<evidence type="ECO:0000256" key="4">
    <source>
        <dbReference type="ARBA" id="ARBA00022692"/>
    </source>
</evidence>
<feature type="transmembrane region" description="Helical" evidence="8">
    <location>
        <begin position="83"/>
        <end position="104"/>
    </location>
</feature>
<evidence type="ECO:0000313" key="11">
    <source>
        <dbReference type="Proteomes" id="UP001279734"/>
    </source>
</evidence>
<keyword evidence="3 8" id="KW-0808">Transferase</keyword>
<evidence type="ECO:0000256" key="5">
    <source>
        <dbReference type="ARBA" id="ARBA00022989"/>
    </source>
</evidence>
<dbReference type="PROSITE" id="PS50216">
    <property type="entry name" value="DHHC"/>
    <property type="match status" value="1"/>
</dbReference>
<protein>
    <recommendedName>
        <fullName evidence="8">S-acyltransferase</fullName>
        <ecNumber evidence="8">2.3.1.225</ecNumber>
    </recommendedName>
    <alternativeName>
        <fullName evidence="8">Palmitoyltransferase</fullName>
    </alternativeName>
</protein>
<dbReference type="PANTHER" id="PTHR22883:SF127">
    <property type="entry name" value="ZDHHC-TYPE PALMITOYLTRANSFERASE 3-RELATED"/>
    <property type="match status" value="1"/>
</dbReference>
<keyword evidence="5 8" id="KW-1133">Transmembrane helix</keyword>
<feature type="domain" description="Palmitoyltransferase DHHC" evidence="9">
    <location>
        <begin position="163"/>
        <end position="276"/>
    </location>
</feature>
<dbReference type="EMBL" id="BSYO01000011">
    <property type="protein sequence ID" value="GMH12289.1"/>
    <property type="molecule type" value="Genomic_DNA"/>
</dbReference>
<dbReference type="Proteomes" id="UP001279734">
    <property type="component" value="Unassembled WGS sequence"/>
</dbReference>
<comment type="subcellular location">
    <subcellularLocation>
        <location evidence="1">Endomembrane system</location>
        <topology evidence="1">Multi-pass membrane protein</topology>
    </subcellularLocation>
</comment>
<dbReference type="Pfam" id="PF01529">
    <property type="entry name" value="DHHC"/>
    <property type="match status" value="1"/>
</dbReference>
<dbReference type="InterPro" id="IPR039859">
    <property type="entry name" value="PFA4/ZDH16/20/ERF2-like"/>
</dbReference>
<evidence type="ECO:0000256" key="6">
    <source>
        <dbReference type="ARBA" id="ARBA00023136"/>
    </source>
</evidence>
<dbReference type="GO" id="GO:0019706">
    <property type="term" value="F:protein-cysteine S-palmitoyltransferase activity"/>
    <property type="evidence" value="ECO:0007669"/>
    <property type="project" value="UniProtKB-EC"/>
</dbReference>
<gene>
    <name evidence="10" type="ORF">Nepgr_014130</name>
</gene>
<dbReference type="InterPro" id="IPR001594">
    <property type="entry name" value="Palmitoyltrfase_DHHC"/>
</dbReference>
<evidence type="ECO:0000256" key="7">
    <source>
        <dbReference type="ARBA" id="ARBA00023315"/>
    </source>
</evidence>
<evidence type="ECO:0000259" key="9">
    <source>
        <dbReference type="Pfam" id="PF01529"/>
    </source>
</evidence>
<comment type="similarity">
    <text evidence="2 8">Belongs to the DHHC palmitoyltransferase family.</text>
</comment>
<keyword evidence="11" id="KW-1185">Reference proteome</keyword>
<keyword evidence="7 8" id="KW-0012">Acyltransferase</keyword>
<name>A0AAD3SKB2_NEPGR</name>
<dbReference type="AlphaFoldDB" id="A0AAD3SKB2"/>
<evidence type="ECO:0000256" key="8">
    <source>
        <dbReference type="RuleBase" id="RU079119"/>
    </source>
</evidence>
<evidence type="ECO:0000313" key="10">
    <source>
        <dbReference type="EMBL" id="GMH12289.1"/>
    </source>
</evidence>
<feature type="transmembrane region" description="Helical" evidence="8">
    <location>
        <begin position="20"/>
        <end position="44"/>
    </location>
</feature>
<comment type="catalytic activity">
    <reaction evidence="8">
        <text>L-cysteinyl-[protein] + hexadecanoyl-CoA = S-hexadecanoyl-L-cysteinyl-[protein] + CoA</text>
        <dbReference type="Rhea" id="RHEA:36683"/>
        <dbReference type="Rhea" id="RHEA-COMP:10131"/>
        <dbReference type="Rhea" id="RHEA-COMP:11032"/>
        <dbReference type="ChEBI" id="CHEBI:29950"/>
        <dbReference type="ChEBI" id="CHEBI:57287"/>
        <dbReference type="ChEBI" id="CHEBI:57379"/>
        <dbReference type="ChEBI" id="CHEBI:74151"/>
        <dbReference type="EC" id="2.3.1.225"/>
    </reaction>
</comment>
<feature type="transmembrane region" description="Helical" evidence="8">
    <location>
        <begin position="50"/>
        <end position="71"/>
    </location>
</feature>
<dbReference type="EC" id="2.3.1.225" evidence="8"/>
<dbReference type="PANTHER" id="PTHR22883">
    <property type="entry name" value="ZINC FINGER DHHC DOMAIN CONTAINING PROTEIN"/>
    <property type="match status" value="1"/>
</dbReference>
<evidence type="ECO:0000256" key="1">
    <source>
        <dbReference type="ARBA" id="ARBA00004127"/>
    </source>
</evidence>
<feature type="transmembrane region" description="Helical" evidence="8">
    <location>
        <begin position="195"/>
        <end position="218"/>
    </location>
</feature>
<sequence>MVMMLMRLNRGRSLLLHPRVIGRCAISCIFVVLTQFALLLLPLFLSSLSLFVQLLISGMVLLFVAGCGKCFRRLLQVHASAPAFVFFNILFIWGVYVALIRQAVSPLKDVLFNGELSMIVMGFFSIVSSDPGLAEHGSASLNELMESSISDVGTHSESSFSVRRVRYCKSCKAFVSGFDHHCPAFGNCIGQKNHVLFMVLLVGFITVEASYMTSAYHYSQRSQIIVADEWEINLKRNLAMSTMFFCLLQFLWQMVFLAWHLYCVCFNIKTDEWINWRRYPEFQRIGQSEAGQSLHEMKFKNPYDKGIFCNLKEFLLGQE</sequence>
<keyword evidence="6 8" id="KW-0472">Membrane</keyword>
<accession>A0AAD3SKB2</accession>
<dbReference type="GO" id="GO:0005783">
    <property type="term" value="C:endoplasmic reticulum"/>
    <property type="evidence" value="ECO:0007669"/>
    <property type="project" value="TreeGrafter"/>
</dbReference>
<evidence type="ECO:0000256" key="3">
    <source>
        <dbReference type="ARBA" id="ARBA00022679"/>
    </source>
</evidence>
<comment type="domain">
    <text evidence="8">The DHHC domain is required for palmitoyltransferase activity.</text>
</comment>
<evidence type="ECO:0000256" key="2">
    <source>
        <dbReference type="ARBA" id="ARBA00008574"/>
    </source>
</evidence>